<dbReference type="PANTHER" id="PTHR39662:SF2">
    <property type="entry name" value="DUF354 DOMAIN-CONTAINING PROTEIN"/>
    <property type="match status" value="1"/>
</dbReference>
<gene>
    <name evidence="1" type="ordered locus">Vdis_2499</name>
</gene>
<dbReference type="AlphaFoldDB" id="E1QS32"/>
<name>E1QS32_VULDI</name>
<dbReference type="GeneID" id="9753459"/>
<dbReference type="SUPFAM" id="SSF53756">
    <property type="entry name" value="UDP-Glycosyltransferase/glycogen phosphorylase"/>
    <property type="match status" value="1"/>
</dbReference>
<dbReference type="Proteomes" id="UP000006681">
    <property type="component" value="Chromosome"/>
</dbReference>
<protein>
    <recommendedName>
        <fullName evidence="3">DUF354 domain-containing protein</fullName>
    </recommendedName>
</protein>
<reference evidence="2" key="2">
    <citation type="journal article" date="2010" name="Stand. Genomic Sci.">
        <title>Complete genome sequence of Vulcanisaeta distributa type strain (IC-017T).</title>
        <authorList>
            <person name="Mavromatis K."/>
            <person name="Sikorski J."/>
            <person name="Pabst E."/>
            <person name="Teshima H."/>
            <person name="Lapidus A."/>
            <person name="Lucas S."/>
            <person name="Nolan M."/>
            <person name="Glavina Del Rio T."/>
            <person name="Cheng J."/>
            <person name="Bruce D."/>
            <person name="Goodwin L."/>
            <person name="Pitluck S."/>
            <person name="Liolios K."/>
            <person name="Ivanova N."/>
            <person name="Mikhailova N."/>
            <person name="Pati A."/>
            <person name="Chen A."/>
            <person name="Palaniappan K."/>
            <person name="Land M."/>
            <person name="Hauser L."/>
            <person name="Chang Y."/>
            <person name="Jeffries C."/>
            <person name="Rohde M."/>
            <person name="Spring S."/>
            <person name="Goker M."/>
            <person name="Wirth R."/>
            <person name="Woyke T."/>
            <person name="Bristow J."/>
            <person name="Eisen J."/>
            <person name="Markowitz V."/>
            <person name="Hugenholtz P."/>
            <person name="Klenk H."/>
            <person name="Kyrpides N."/>
        </authorList>
    </citation>
    <scope>NUCLEOTIDE SEQUENCE [LARGE SCALE GENOMIC DNA]</scope>
    <source>
        <strain evidence="2">DSM 14429 / JCM 11212 / NBRC 100878 / IC-017</strain>
    </source>
</reference>
<dbReference type="OrthoDB" id="185087at2157"/>
<dbReference type="InterPro" id="IPR007152">
    <property type="entry name" value="DUF354"/>
</dbReference>
<evidence type="ECO:0000313" key="2">
    <source>
        <dbReference type="Proteomes" id="UP000006681"/>
    </source>
</evidence>
<reference evidence="1 2" key="1">
    <citation type="journal article" date="2010" name="Stand. Genomic Sci.">
        <title>Complete genome sequence of Vulcanisaeta distributa type strain (IC-017).</title>
        <authorList>
            <person name="Mavromatis K."/>
            <person name="Sikorski J."/>
            <person name="Pabst E."/>
            <person name="Teshima H."/>
            <person name="Lapidus A."/>
            <person name="Lucas S."/>
            <person name="Nolan M."/>
            <person name="Glavina Del Rio T."/>
            <person name="Cheng J.F."/>
            <person name="Bruce D."/>
            <person name="Goodwin L."/>
            <person name="Pitluck S."/>
            <person name="Liolios K."/>
            <person name="Ivanova N."/>
            <person name="Mikhailova N."/>
            <person name="Pati A."/>
            <person name="Chen A."/>
            <person name="Palaniappan K."/>
            <person name="Land M."/>
            <person name="Hauser L."/>
            <person name="Chang Y.J."/>
            <person name="Jeffries C.D."/>
            <person name="Rohde M."/>
            <person name="Spring S."/>
            <person name="Goker M."/>
            <person name="Wirth R."/>
            <person name="Woyke T."/>
            <person name="Bristow J."/>
            <person name="Eisen J.A."/>
            <person name="Markowitz V."/>
            <person name="Hugenholtz P."/>
            <person name="Klenk H.P."/>
            <person name="Kyrpides N.C."/>
        </authorList>
    </citation>
    <scope>NUCLEOTIDE SEQUENCE [LARGE SCALE GENOMIC DNA]</scope>
    <source>
        <strain evidence="2">DSM 14429 / JCM 11212 / NBRC 100878 / IC-017</strain>
    </source>
</reference>
<organism evidence="1 2">
    <name type="scientific">Vulcanisaeta distributa (strain DSM 14429 / JCM 11212 / NBRC 100878 / IC-017)</name>
    <dbReference type="NCBI Taxonomy" id="572478"/>
    <lineage>
        <taxon>Archaea</taxon>
        <taxon>Thermoproteota</taxon>
        <taxon>Thermoprotei</taxon>
        <taxon>Thermoproteales</taxon>
        <taxon>Thermoproteaceae</taxon>
        <taxon>Vulcanisaeta</taxon>
    </lineage>
</organism>
<dbReference type="RefSeq" id="WP_013337589.1">
    <property type="nucleotide sequence ID" value="NC_014537.1"/>
</dbReference>
<accession>E1QS32</accession>
<dbReference type="STRING" id="572478.Vdis_2499"/>
<evidence type="ECO:0008006" key="3">
    <source>
        <dbReference type="Google" id="ProtNLM"/>
    </source>
</evidence>
<sequence>MVIKAWFDALTAKQARIAAVLSMEGRRNNINFMITCRKYDYVEEVLDMFNLHYECVGYHGESPREKLLRGIERQLALLDVVRDFDVHVSLTSPDAIRVAFGLGKPIIALTDTAHSYFVNKLTLPLANTVIAPSAIPMSEWGRYIPSAEIDKVRTFDGIFELMWINRFKPSGDSINKLGLKSREFVVIRFEESRASYYGYGDKSRILIRMARKVLEDGYYVVMFPRYPYQEELIKSELGLFLKLGKLIIPRNMKLDGLDLSWHARLVITGGSTMAHEAALLGTPAISYFPQHYYIDDYLMSKGLPLYRCVDEDCLTVLDSILKSDTTHVDTSSVLSRMEDPTGLIINEIKRLTNEDK</sequence>
<dbReference type="KEGG" id="vdi:Vdis_2499"/>
<evidence type="ECO:0000313" key="1">
    <source>
        <dbReference type="EMBL" id="ADN51864.1"/>
    </source>
</evidence>
<keyword evidence="2" id="KW-1185">Reference proteome</keyword>
<dbReference type="eggNOG" id="arCOG01395">
    <property type="taxonomic scope" value="Archaea"/>
</dbReference>
<dbReference type="HOGENOM" id="CLU_067068_1_0_2"/>
<proteinExistence type="predicted"/>
<dbReference type="Pfam" id="PF04007">
    <property type="entry name" value="DUF354"/>
    <property type="match status" value="1"/>
</dbReference>
<dbReference type="PANTHER" id="PTHR39662">
    <property type="entry name" value="DUF354 DOMAIN-CONTAINING PROTEIN-RELATED"/>
    <property type="match status" value="1"/>
</dbReference>
<dbReference type="EMBL" id="CP002100">
    <property type="protein sequence ID" value="ADN51864.1"/>
    <property type="molecule type" value="Genomic_DNA"/>
</dbReference>
<dbReference type="PIRSF" id="PIRSF005357">
    <property type="entry name" value="UCP005357"/>
    <property type="match status" value="1"/>
</dbReference>